<keyword evidence="2" id="KW-1185">Reference proteome</keyword>
<name>A0A1I5C5W7_9MICO</name>
<proteinExistence type="predicted"/>
<evidence type="ECO:0000313" key="2">
    <source>
        <dbReference type="Proteomes" id="UP000198867"/>
    </source>
</evidence>
<protein>
    <submittedName>
        <fullName evidence="1">Uncharacterized protein</fullName>
    </submittedName>
</protein>
<dbReference type="AlphaFoldDB" id="A0A1I5C5W7"/>
<dbReference type="STRING" id="995034.SAMN05216219_2233"/>
<organism evidence="1 2">
    <name type="scientific">Mycetocola miduiensis</name>
    <dbReference type="NCBI Taxonomy" id="995034"/>
    <lineage>
        <taxon>Bacteria</taxon>
        <taxon>Bacillati</taxon>
        <taxon>Actinomycetota</taxon>
        <taxon>Actinomycetes</taxon>
        <taxon>Micrococcales</taxon>
        <taxon>Microbacteriaceae</taxon>
        <taxon>Mycetocola</taxon>
    </lineage>
</organism>
<accession>A0A1I5C5W7</accession>
<dbReference type="EMBL" id="FOVM01000006">
    <property type="protein sequence ID" value="SFN82409.1"/>
    <property type="molecule type" value="Genomic_DNA"/>
</dbReference>
<gene>
    <name evidence="1" type="ORF">SAMN05216219_2233</name>
</gene>
<evidence type="ECO:0000313" key="1">
    <source>
        <dbReference type="EMBL" id="SFN82409.1"/>
    </source>
</evidence>
<dbReference type="Proteomes" id="UP000198867">
    <property type="component" value="Unassembled WGS sequence"/>
</dbReference>
<sequence length="50" mass="5452">MIAAPGWSVADEVSAKTHKTNDLPGTWSVIGSQMLENLDFDVKLLLHLSD</sequence>
<reference evidence="2" key="1">
    <citation type="submission" date="2016-10" db="EMBL/GenBank/DDBJ databases">
        <authorList>
            <person name="Varghese N."/>
            <person name="Submissions S."/>
        </authorList>
    </citation>
    <scope>NUCLEOTIDE SEQUENCE [LARGE SCALE GENOMIC DNA]</scope>
    <source>
        <strain evidence="2">CGMCC 1.11101</strain>
    </source>
</reference>